<dbReference type="AlphaFoldDB" id="A0A6J4JVT3"/>
<evidence type="ECO:0000256" key="1">
    <source>
        <dbReference type="SAM" id="MobiDB-lite"/>
    </source>
</evidence>
<protein>
    <submittedName>
        <fullName evidence="2">Uncharacterized protein</fullName>
    </submittedName>
</protein>
<feature type="region of interest" description="Disordered" evidence="1">
    <location>
        <begin position="1"/>
        <end position="26"/>
    </location>
</feature>
<feature type="region of interest" description="Disordered" evidence="1">
    <location>
        <begin position="40"/>
        <end position="69"/>
    </location>
</feature>
<proteinExistence type="predicted"/>
<gene>
    <name evidence="2" type="ORF">AVDCRST_MAG27-4532</name>
</gene>
<accession>A0A6J4JVT3</accession>
<organism evidence="2">
    <name type="scientific">uncultured Craurococcus sp</name>
    <dbReference type="NCBI Taxonomy" id="1135998"/>
    <lineage>
        <taxon>Bacteria</taxon>
        <taxon>Pseudomonadati</taxon>
        <taxon>Pseudomonadota</taxon>
        <taxon>Alphaproteobacteria</taxon>
        <taxon>Acetobacterales</taxon>
        <taxon>Acetobacteraceae</taxon>
        <taxon>Craurococcus</taxon>
        <taxon>environmental samples</taxon>
    </lineage>
</organism>
<name>A0A6J4JVT3_9PROT</name>
<reference evidence="2" key="1">
    <citation type="submission" date="2020-02" db="EMBL/GenBank/DDBJ databases">
        <authorList>
            <person name="Meier V. D."/>
        </authorList>
    </citation>
    <scope>NUCLEOTIDE SEQUENCE</scope>
    <source>
        <strain evidence="2">AVDCRST_MAG27</strain>
    </source>
</reference>
<sequence length="69" mass="7032">MKKLSNSRERNGMAGGFSGEVAGLPERKAVGPAVVASAGRGRFAARPAHRAPEGRARYPAPGHPAGGPQ</sequence>
<evidence type="ECO:0000313" key="2">
    <source>
        <dbReference type="EMBL" id="CAA9288945.1"/>
    </source>
</evidence>
<feature type="compositionally biased region" description="Basic and acidic residues" evidence="1">
    <location>
        <begin position="1"/>
        <end position="11"/>
    </location>
</feature>
<dbReference type="EMBL" id="CADCTD010000187">
    <property type="protein sequence ID" value="CAA9288945.1"/>
    <property type="molecule type" value="Genomic_DNA"/>
</dbReference>